<comment type="function">
    <text evidence="10">Converts heme B (protoheme IX) to heme O by substitution of the vinyl group on carbon 2 of heme B porphyrin ring with a hydroxyethyl farnesyl side group.</text>
</comment>
<proteinExistence type="inferred from homology"/>
<comment type="caution">
    <text evidence="11">The sequence shown here is derived from an EMBL/GenBank/DDBJ whole genome shotgun (WGS) entry which is preliminary data.</text>
</comment>
<gene>
    <name evidence="10" type="primary">ctaB</name>
    <name evidence="11" type="ORF">AV654_32750</name>
</gene>
<dbReference type="HAMAP" id="MF_00154">
    <property type="entry name" value="CyoE_CtaB"/>
    <property type="match status" value="1"/>
</dbReference>
<feature type="transmembrane region" description="Helical" evidence="10">
    <location>
        <begin position="30"/>
        <end position="46"/>
    </location>
</feature>
<evidence type="ECO:0000256" key="6">
    <source>
        <dbReference type="ARBA" id="ARBA00022989"/>
    </source>
</evidence>
<reference evidence="12" key="1">
    <citation type="submission" date="2016-01" db="EMBL/GenBank/DDBJ databases">
        <title>Draft genome of Chromobacterium sp. F49.</title>
        <authorList>
            <person name="Hong K.W."/>
        </authorList>
    </citation>
    <scope>NUCLEOTIDE SEQUENCE [LARGE SCALE GENOMIC DNA]</scope>
    <source>
        <strain evidence="12">M63</strain>
    </source>
</reference>
<organism evidence="11 12">
    <name type="scientific">Paenibacillus elgii</name>
    <dbReference type="NCBI Taxonomy" id="189691"/>
    <lineage>
        <taxon>Bacteria</taxon>
        <taxon>Bacillati</taxon>
        <taxon>Bacillota</taxon>
        <taxon>Bacilli</taxon>
        <taxon>Bacillales</taxon>
        <taxon>Paenibacillaceae</taxon>
        <taxon>Paenibacillus</taxon>
    </lineage>
</organism>
<dbReference type="NCBIfam" id="NF003349">
    <property type="entry name" value="PRK04375.1-2"/>
    <property type="match status" value="1"/>
</dbReference>
<dbReference type="OrthoDB" id="9814417at2"/>
<dbReference type="InterPro" id="IPR006369">
    <property type="entry name" value="Protohaem_IX_farnesylTrfase"/>
</dbReference>
<dbReference type="PANTHER" id="PTHR43448:SF2">
    <property type="entry name" value="PROTOHEME IX FARNESYLTRANSFERASE, MITOCHONDRIAL"/>
    <property type="match status" value="1"/>
</dbReference>
<keyword evidence="5 10" id="KW-0812">Transmembrane</keyword>
<dbReference type="NCBIfam" id="TIGR01473">
    <property type="entry name" value="cyoE_ctaB"/>
    <property type="match status" value="1"/>
</dbReference>
<dbReference type="Proteomes" id="UP000076563">
    <property type="component" value="Unassembled WGS sequence"/>
</dbReference>
<feature type="transmembrane region" description="Helical" evidence="10">
    <location>
        <begin position="97"/>
        <end position="118"/>
    </location>
</feature>
<evidence type="ECO:0000256" key="1">
    <source>
        <dbReference type="ARBA" id="ARBA00004651"/>
    </source>
</evidence>
<feature type="transmembrane region" description="Helical" evidence="10">
    <location>
        <begin position="124"/>
        <end position="143"/>
    </location>
</feature>
<keyword evidence="4 10" id="KW-0808">Transferase</keyword>
<evidence type="ECO:0000256" key="4">
    <source>
        <dbReference type="ARBA" id="ARBA00022679"/>
    </source>
</evidence>
<dbReference type="PROSITE" id="PS00943">
    <property type="entry name" value="UBIA"/>
    <property type="match status" value="1"/>
</dbReference>
<keyword evidence="12" id="KW-1185">Reference proteome</keyword>
<evidence type="ECO:0000256" key="9">
    <source>
        <dbReference type="ARBA" id="ARBA00047690"/>
    </source>
</evidence>
<dbReference type="RefSeq" id="WP_063187110.1">
    <property type="nucleotide sequence ID" value="NZ_LQRA01000094.1"/>
</dbReference>
<keyword evidence="8 10" id="KW-0472">Membrane</keyword>
<evidence type="ECO:0000313" key="11">
    <source>
        <dbReference type="EMBL" id="KZE73335.1"/>
    </source>
</evidence>
<protein>
    <recommendedName>
        <fullName evidence="10">Protoheme IX farnesyltransferase</fullName>
        <ecNumber evidence="10">2.5.1.141</ecNumber>
    </recommendedName>
    <alternativeName>
        <fullName evidence="10">Heme B farnesyltransferase</fullName>
    </alternativeName>
    <alternativeName>
        <fullName evidence="10">Heme O synthase</fullName>
    </alternativeName>
</protein>
<dbReference type="GO" id="GO:0005886">
    <property type="term" value="C:plasma membrane"/>
    <property type="evidence" value="ECO:0007669"/>
    <property type="project" value="UniProtKB-SubCell"/>
</dbReference>
<comment type="miscellaneous">
    <text evidence="10">Carbon 2 of the heme B porphyrin ring is defined according to the Fischer nomenclature.</text>
</comment>
<dbReference type="PANTHER" id="PTHR43448">
    <property type="entry name" value="PROTOHEME IX FARNESYLTRANSFERASE, MITOCHONDRIAL"/>
    <property type="match status" value="1"/>
</dbReference>
<dbReference type="EC" id="2.5.1.141" evidence="10"/>
<sequence length="304" mass="33640">MSRSSVNAAAAVSRDRGSISDWIQLTKPRILQLNLVAAFGGYWLASRWMADWGLLCWMLLGTTLTMASSCVINNIWDRALDRKMSRTKDRPLATGRLHIRGAMAYALALGIAGEAVLFWKVNALCGWLGLLGMFVYIVIYTMWLKRTSTWSTSVGGVSGAMPPVIGYCAFTHEVDAGALLLFALLFLWQPAHFWSLAIRRVDEYRAAGFPLLPVRKGVPRTKLQMIPYVVLLLPTTVLIYAYGYAGVMFLTVSLLAGLVWVWHTLTGPAASDNGKWAKTNFLISVNYLTAVFIIMILDTAGRPI</sequence>
<dbReference type="GO" id="GO:0048034">
    <property type="term" value="P:heme O biosynthetic process"/>
    <property type="evidence" value="ECO:0007669"/>
    <property type="project" value="UniProtKB-UniRule"/>
</dbReference>
<keyword evidence="3 10" id="KW-1003">Cell membrane</keyword>
<evidence type="ECO:0000256" key="3">
    <source>
        <dbReference type="ARBA" id="ARBA00022475"/>
    </source>
</evidence>
<evidence type="ECO:0000256" key="7">
    <source>
        <dbReference type="ARBA" id="ARBA00023133"/>
    </source>
</evidence>
<accession>A0A161S3C9</accession>
<feature type="transmembrane region" description="Helical" evidence="10">
    <location>
        <begin position="150"/>
        <end position="170"/>
    </location>
</feature>
<evidence type="ECO:0000256" key="5">
    <source>
        <dbReference type="ARBA" id="ARBA00022692"/>
    </source>
</evidence>
<comment type="similarity">
    <text evidence="10">Belongs to the UbiA prenyltransferase family. Protoheme IX farnesyltransferase subfamily.</text>
</comment>
<dbReference type="Gene3D" id="1.10.357.140">
    <property type="entry name" value="UbiA prenyltransferase"/>
    <property type="match status" value="1"/>
</dbReference>
<feature type="transmembrane region" description="Helical" evidence="10">
    <location>
        <begin position="281"/>
        <end position="300"/>
    </location>
</feature>
<evidence type="ECO:0000256" key="2">
    <source>
        <dbReference type="ARBA" id="ARBA00004919"/>
    </source>
</evidence>
<dbReference type="UniPathway" id="UPA00834">
    <property type="reaction ID" value="UER00712"/>
</dbReference>
<comment type="catalytic activity">
    <reaction evidence="9 10">
        <text>heme b + (2E,6E)-farnesyl diphosphate + H2O = Fe(II)-heme o + diphosphate</text>
        <dbReference type="Rhea" id="RHEA:28070"/>
        <dbReference type="ChEBI" id="CHEBI:15377"/>
        <dbReference type="ChEBI" id="CHEBI:33019"/>
        <dbReference type="ChEBI" id="CHEBI:60344"/>
        <dbReference type="ChEBI" id="CHEBI:60530"/>
        <dbReference type="ChEBI" id="CHEBI:175763"/>
        <dbReference type="EC" id="2.5.1.141"/>
    </reaction>
</comment>
<comment type="subcellular location">
    <subcellularLocation>
        <location evidence="1 10">Cell membrane</location>
        <topology evidence="1 10">Multi-pass membrane protein</topology>
    </subcellularLocation>
</comment>
<feature type="transmembrane region" description="Helical" evidence="10">
    <location>
        <begin position="52"/>
        <end position="76"/>
    </location>
</feature>
<dbReference type="GO" id="GO:0008495">
    <property type="term" value="F:protoheme IX farnesyltransferase activity"/>
    <property type="evidence" value="ECO:0007669"/>
    <property type="project" value="UniProtKB-UniRule"/>
</dbReference>
<dbReference type="AlphaFoldDB" id="A0A161S3C9"/>
<comment type="pathway">
    <text evidence="2 10">Porphyrin-containing compound metabolism; heme O biosynthesis; heme O from protoheme: step 1/1.</text>
</comment>
<dbReference type="InterPro" id="IPR000537">
    <property type="entry name" value="UbiA_prenyltransferase"/>
</dbReference>
<name>A0A161S3C9_9BACL</name>
<keyword evidence="6 10" id="KW-1133">Transmembrane helix</keyword>
<dbReference type="FunFam" id="1.10.357.140:FF:000001">
    <property type="entry name" value="Protoheme IX farnesyltransferase"/>
    <property type="match status" value="1"/>
</dbReference>
<evidence type="ECO:0000313" key="12">
    <source>
        <dbReference type="Proteomes" id="UP000076563"/>
    </source>
</evidence>
<dbReference type="Pfam" id="PF01040">
    <property type="entry name" value="UbiA"/>
    <property type="match status" value="1"/>
</dbReference>
<dbReference type="CDD" id="cd13957">
    <property type="entry name" value="PT_UbiA_Cox10"/>
    <property type="match status" value="1"/>
</dbReference>
<comment type="subunit">
    <text evidence="10">Interacts with CtaA.</text>
</comment>
<keyword evidence="7 10" id="KW-0350">Heme biosynthesis</keyword>
<dbReference type="EMBL" id="LQRA01000094">
    <property type="protein sequence ID" value="KZE73335.1"/>
    <property type="molecule type" value="Genomic_DNA"/>
</dbReference>
<dbReference type="InterPro" id="IPR030470">
    <property type="entry name" value="UbiA_prenylTrfase_CS"/>
</dbReference>
<feature type="transmembrane region" description="Helical" evidence="10">
    <location>
        <begin position="228"/>
        <end position="261"/>
    </location>
</feature>
<dbReference type="NCBIfam" id="NF003348">
    <property type="entry name" value="PRK04375.1-1"/>
    <property type="match status" value="1"/>
</dbReference>
<evidence type="ECO:0000256" key="8">
    <source>
        <dbReference type="ARBA" id="ARBA00023136"/>
    </source>
</evidence>
<dbReference type="InterPro" id="IPR044878">
    <property type="entry name" value="UbiA_sf"/>
</dbReference>
<evidence type="ECO:0000256" key="10">
    <source>
        <dbReference type="HAMAP-Rule" id="MF_00154"/>
    </source>
</evidence>
<feature type="transmembrane region" description="Helical" evidence="10">
    <location>
        <begin position="176"/>
        <end position="197"/>
    </location>
</feature>